<sequence>MSSYILFLDGDMELLPGFLNNAISELENNKDIAAVAGQMHNYFYDDSGYLANKELDVYDLTKNIPGGAFLIRKNLFLNVGGFNSDLVVNEESELFFRLSRKGFLFKRIFTPMINHHTEVPTSGMRLKDRLKDRKITALSKNFIVSLSSPAYFFEFLMKNRYTFLYSLGIIVSMVFVSAGIMNIGVYLLFLIFLFVSFMVKSFRISFNYLVYGFGFLLGLVFDVIDRTKRVILK</sequence>
<dbReference type="EMBL" id="CP015839">
    <property type="protein sequence ID" value="ANG61162.1"/>
    <property type="molecule type" value="Genomic_DNA"/>
</dbReference>
<keyword evidence="1" id="KW-0472">Membrane</keyword>
<gene>
    <name evidence="2" type="ORF">A8C75_00950</name>
</gene>
<proteinExistence type="predicted"/>
<evidence type="ECO:0008006" key="4">
    <source>
        <dbReference type="Google" id="ProtNLM"/>
    </source>
</evidence>
<dbReference type="Proteomes" id="UP000078070">
    <property type="component" value="Chromosome"/>
</dbReference>
<keyword evidence="3" id="KW-1185">Reference proteome</keyword>
<reference evidence="3" key="1">
    <citation type="submission" date="2016-05" db="EMBL/GenBank/DDBJ databases">
        <authorList>
            <person name="Baek K."/>
            <person name="Yang S.-J."/>
        </authorList>
    </citation>
    <scope>NUCLEOTIDE SEQUENCE [LARGE SCALE GENOMIC DNA]</scope>
    <source>
        <strain evidence="3">ST58-10</strain>
    </source>
</reference>
<keyword evidence="1" id="KW-1133">Transmembrane helix</keyword>
<evidence type="ECO:0000256" key="1">
    <source>
        <dbReference type="SAM" id="Phobius"/>
    </source>
</evidence>
<dbReference type="PANTHER" id="PTHR43685">
    <property type="entry name" value="GLYCOSYLTRANSFERASE"/>
    <property type="match status" value="1"/>
</dbReference>
<feature type="transmembrane region" description="Helical" evidence="1">
    <location>
        <begin position="163"/>
        <end position="194"/>
    </location>
</feature>
<name>A0A1A9ETQ4_9GAMM</name>
<reference evidence="2 3" key="2">
    <citation type="journal article" date="2018" name="Int. J. Syst. Evol. Microbiol.">
        <title>Marinobacterium aestuarii sp. nov., a benzene-degrading marine bacterium isolated from estuary sediment.</title>
        <authorList>
            <person name="Bae S.S."/>
            <person name="Jung J."/>
            <person name="Chung D."/>
            <person name="Baek K."/>
        </authorList>
    </citation>
    <scope>NUCLEOTIDE SEQUENCE [LARGE SCALE GENOMIC DNA]</scope>
    <source>
        <strain evidence="2 3">ST58-10</strain>
    </source>
</reference>
<dbReference type="KEGG" id="mars:A8C75_00950"/>
<dbReference type="Gene3D" id="3.90.550.10">
    <property type="entry name" value="Spore Coat Polysaccharide Biosynthesis Protein SpsA, Chain A"/>
    <property type="match status" value="1"/>
</dbReference>
<evidence type="ECO:0000313" key="3">
    <source>
        <dbReference type="Proteomes" id="UP000078070"/>
    </source>
</evidence>
<dbReference type="InterPro" id="IPR050834">
    <property type="entry name" value="Glycosyltransf_2"/>
</dbReference>
<organism evidence="2 3">
    <name type="scientific">Marinobacterium aestuarii</name>
    <dbReference type="NCBI Taxonomy" id="1821621"/>
    <lineage>
        <taxon>Bacteria</taxon>
        <taxon>Pseudomonadati</taxon>
        <taxon>Pseudomonadota</taxon>
        <taxon>Gammaproteobacteria</taxon>
        <taxon>Oceanospirillales</taxon>
        <taxon>Oceanospirillaceae</taxon>
        <taxon>Marinobacterium</taxon>
    </lineage>
</organism>
<feature type="transmembrane region" description="Helical" evidence="1">
    <location>
        <begin position="206"/>
        <end position="224"/>
    </location>
</feature>
<evidence type="ECO:0000313" key="2">
    <source>
        <dbReference type="EMBL" id="ANG61162.1"/>
    </source>
</evidence>
<keyword evidence="1" id="KW-0812">Transmembrane</keyword>
<dbReference type="InterPro" id="IPR029044">
    <property type="entry name" value="Nucleotide-diphossugar_trans"/>
</dbReference>
<dbReference type="PANTHER" id="PTHR43685:SF2">
    <property type="entry name" value="GLYCOSYLTRANSFERASE 2-LIKE DOMAIN-CONTAINING PROTEIN"/>
    <property type="match status" value="1"/>
</dbReference>
<accession>A0A1A9ETQ4</accession>
<dbReference type="SUPFAM" id="SSF53448">
    <property type="entry name" value="Nucleotide-diphospho-sugar transferases"/>
    <property type="match status" value="1"/>
</dbReference>
<dbReference type="STRING" id="1821621.A8C75_00950"/>
<protein>
    <recommendedName>
        <fullName evidence="4">Glycosyltransferase 2-like domain-containing protein</fullName>
    </recommendedName>
</protein>
<dbReference type="AlphaFoldDB" id="A0A1A9ETQ4"/>